<name>A1RZW5_THEPD</name>
<organism evidence="1 2">
    <name type="scientific">Thermofilum pendens (strain DSM 2475 / Hrk 5)</name>
    <dbReference type="NCBI Taxonomy" id="368408"/>
    <lineage>
        <taxon>Archaea</taxon>
        <taxon>Thermoproteota</taxon>
        <taxon>Thermoprotei</taxon>
        <taxon>Thermofilales</taxon>
        <taxon>Thermofilaceae</taxon>
        <taxon>Thermofilum</taxon>
    </lineage>
</organism>
<proteinExistence type="predicted"/>
<evidence type="ECO:0000313" key="2">
    <source>
        <dbReference type="Proteomes" id="UP000000641"/>
    </source>
</evidence>
<dbReference type="STRING" id="368408.Tpen_1348"/>
<dbReference type="Proteomes" id="UP000000641">
    <property type="component" value="Chromosome"/>
</dbReference>
<dbReference type="HOGENOM" id="CLU_574432_0_0_2"/>
<dbReference type="EnsemblBacteria" id="ABL78745">
    <property type="protein sequence ID" value="ABL78745"/>
    <property type="gene ID" value="Tpen_1348"/>
</dbReference>
<sequence>MGMKAKTLALLVAVAVVAAYVMFTAPKMLPQQPATAPAEKPRNATVALRVHGVGALLVNGSSYVNTTLTLRVPAVLAINASAPKGWRLKTLMVNGSPVLPGVAKVYGNTTVEAVFERVFCTVYLRANVEGAGARVNGSLYRLPASVEVPCPSTVLVEPVAPGGYRPVNSSAALEVSSNSSLLLVFERSRRVARFVNVRVPVSLNGTVYAGDFEVGFEGVLRLNLSPYGVDDAGCVPFNETVKVCLEGWRRLSTNQTLRARWLALNLSDSEVFEQVWGYAPAKLEGAVIELIAGNTTVKTVAQPSKMMVVPFRAVYKYLGNGWFWVNGSDWVFYISMPPWKKIKVELNYTAWGGAWGRLAVVVRNDNLYFDVGAALGNTPTLTCVIDRGIIDLFYPWTFKSEDEINRLFIQTDYSKYFSCATWERRTAAGPSLRVEPGMKQGDLRFDGTGEAYIRITILEQP</sequence>
<keyword evidence="2" id="KW-1185">Reference proteome</keyword>
<dbReference type="KEGG" id="tpe:Tpen_1348"/>
<protein>
    <submittedName>
        <fullName evidence="1">Uncharacterized protein</fullName>
    </submittedName>
</protein>
<dbReference type="EMBL" id="CP000505">
    <property type="protein sequence ID" value="ABL78745.1"/>
    <property type="molecule type" value="Genomic_DNA"/>
</dbReference>
<reference evidence="2" key="1">
    <citation type="journal article" date="2008" name="J. Bacteriol.">
        <title>Genome sequence of Thermofilum pendens reveals an exceptional loss of biosynthetic pathways without genome reduction.</title>
        <authorList>
            <person name="Anderson I."/>
            <person name="Rodriguez J."/>
            <person name="Susanti D."/>
            <person name="Porat I."/>
            <person name="Reich C."/>
            <person name="Ulrich L.E."/>
            <person name="Elkins J.G."/>
            <person name="Mavromatis K."/>
            <person name="Lykidis A."/>
            <person name="Kim E."/>
            <person name="Thompson L.S."/>
            <person name="Nolan M."/>
            <person name="Land M."/>
            <person name="Copeland A."/>
            <person name="Lapidus A."/>
            <person name="Lucas S."/>
            <person name="Detter C."/>
            <person name="Zhulin I.B."/>
            <person name="Olsen G.J."/>
            <person name="Whitman W."/>
            <person name="Mukhopadhyay B."/>
            <person name="Bristow J."/>
            <person name="Kyrpides N."/>
        </authorList>
    </citation>
    <scope>NUCLEOTIDE SEQUENCE [LARGE SCALE GENOMIC DNA]</scope>
    <source>
        <strain evidence="2">DSM 2475 / Hrk 5</strain>
    </source>
</reference>
<accession>A1RZW5</accession>
<evidence type="ECO:0000313" key="1">
    <source>
        <dbReference type="EMBL" id="ABL78745.1"/>
    </source>
</evidence>
<dbReference type="AlphaFoldDB" id="A1RZW5"/>
<gene>
    <name evidence="1" type="ordered locus">Tpen_1348</name>
</gene>